<organism evidence="5">
    <name type="scientific">Candida tenuis (strain ATCC 10573 / BCRC 21748 / CBS 615 / JCM 9827 / NBRC 10315 / NRRL Y-1498 / VKM Y-70)</name>
    <name type="common">Yeast</name>
    <name type="synonym">Yamadazyma tenuis</name>
    <dbReference type="NCBI Taxonomy" id="590646"/>
    <lineage>
        <taxon>Eukaryota</taxon>
        <taxon>Fungi</taxon>
        <taxon>Dikarya</taxon>
        <taxon>Ascomycota</taxon>
        <taxon>Saccharomycotina</taxon>
        <taxon>Pichiomycetes</taxon>
        <taxon>Debaryomycetaceae</taxon>
        <taxon>Yamadazyma</taxon>
    </lineage>
</organism>
<evidence type="ECO:0000313" key="4">
    <source>
        <dbReference type="EMBL" id="EGV60452.1"/>
    </source>
</evidence>
<dbReference type="PROSITE" id="PS51186">
    <property type="entry name" value="GNAT"/>
    <property type="match status" value="1"/>
</dbReference>
<dbReference type="Pfam" id="PF13673">
    <property type="entry name" value="Acetyltransf_10"/>
    <property type="match status" value="1"/>
</dbReference>
<proteinExistence type="predicted"/>
<keyword evidence="5" id="KW-1185">Reference proteome</keyword>
<evidence type="ECO:0000313" key="5">
    <source>
        <dbReference type="Proteomes" id="UP000000707"/>
    </source>
</evidence>
<dbReference type="STRING" id="590646.G3BE40"/>
<dbReference type="GO" id="GO:0005737">
    <property type="term" value="C:cytoplasm"/>
    <property type="evidence" value="ECO:0007669"/>
    <property type="project" value="TreeGrafter"/>
</dbReference>
<dbReference type="Proteomes" id="UP000000707">
    <property type="component" value="Unassembled WGS sequence"/>
</dbReference>
<dbReference type="SUPFAM" id="SSF55729">
    <property type="entry name" value="Acyl-CoA N-acyltransferases (Nat)"/>
    <property type="match status" value="1"/>
</dbReference>
<evidence type="ECO:0000256" key="1">
    <source>
        <dbReference type="ARBA" id="ARBA00022679"/>
    </source>
</evidence>
<dbReference type="HOGENOM" id="CLU_061829_0_2_1"/>
<dbReference type="InterPro" id="IPR016181">
    <property type="entry name" value="Acyl_CoA_acyltransferase"/>
</dbReference>
<dbReference type="EMBL" id="GL996528">
    <property type="protein sequence ID" value="EGV60452.1"/>
    <property type="molecule type" value="Genomic_DNA"/>
</dbReference>
<dbReference type="PANTHER" id="PTHR10908">
    <property type="entry name" value="SEROTONIN N-ACETYLTRANSFERASE"/>
    <property type="match status" value="1"/>
</dbReference>
<keyword evidence="1 4" id="KW-0808">Transferase</keyword>
<dbReference type="OrthoDB" id="30840at2759"/>
<dbReference type="GO" id="GO:0004059">
    <property type="term" value="F:aralkylamine N-acetyltransferase activity"/>
    <property type="evidence" value="ECO:0007669"/>
    <property type="project" value="TreeGrafter"/>
</dbReference>
<reference evidence="4 5" key="1">
    <citation type="journal article" date="2011" name="Proc. Natl. Acad. Sci. U.S.A.">
        <title>Comparative genomics of xylose-fermenting fungi for enhanced biofuel production.</title>
        <authorList>
            <person name="Wohlbach D.J."/>
            <person name="Kuo A."/>
            <person name="Sato T.K."/>
            <person name="Potts K.M."/>
            <person name="Salamov A.A."/>
            <person name="LaButti K.M."/>
            <person name="Sun H."/>
            <person name="Clum A."/>
            <person name="Pangilinan J.L."/>
            <person name="Lindquist E.A."/>
            <person name="Lucas S."/>
            <person name="Lapidus A."/>
            <person name="Jin M."/>
            <person name="Gunawan C."/>
            <person name="Balan V."/>
            <person name="Dale B.E."/>
            <person name="Jeffries T.W."/>
            <person name="Zinkel R."/>
            <person name="Barry K.W."/>
            <person name="Grigoriev I.V."/>
            <person name="Gasch A.P."/>
        </authorList>
    </citation>
    <scope>NUCLEOTIDE SEQUENCE [LARGE SCALE GENOMIC DNA]</scope>
    <source>
        <strain evidence="5">ATCC 10573 / BCRC 21748 / CBS 615 / JCM 9827 / NBRC 10315 / NRRL Y-1498 / VKM Y-70</strain>
    </source>
</reference>
<dbReference type="InterPro" id="IPR051635">
    <property type="entry name" value="SNAT-like"/>
</dbReference>
<evidence type="ECO:0000256" key="2">
    <source>
        <dbReference type="ARBA" id="ARBA00023315"/>
    </source>
</evidence>
<protein>
    <submittedName>
        <fullName evidence="4">Aries arylalkylamine N-acetyltransferase</fullName>
    </submittedName>
</protein>
<dbReference type="eggNOG" id="KOG4144">
    <property type="taxonomic scope" value="Eukaryota"/>
</dbReference>
<feature type="domain" description="N-acetyltransferase" evidence="3">
    <location>
        <begin position="81"/>
        <end position="220"/>
    </location>
</feature>
<name>G3BE40_CANTC</name>
<dbReference type="InterPro" id="IPR000182">
    <property type="entry name" value="GNAT_dom"/>
</dbReference>
<dbReference type="PANTHER" id="PTHR10908:SF0">
    <property type="entry name" value="SEROTONIN N-ACETYLTRANSFERASE"/>
    <property type="match status" value="1"/>
</dbReference>
<accession>G3BE40</accession>
<dbReference type="Gene3D" id="3.40.630.30">
    <property type="match status" value="1"/>
</dbReference>
<sequence>MSDFPPNLSIRPLTIEDVDQCIALEAKGFSKNERATLQKLKYRLTVCPELCSGLFIRDYKYKYNAINLPSVAESLEKKHEVVKRSGDDDDLEDLPMSSSVIKETLVGHIIGTKMSSARVTNEAMDLPTDNDDTTGHIEGSRYIGIHSLVIDPEWQGKNLGTLIMHDYIQKLSNQDLGDKVSLLCKDKLVPFYEKIGFNNLGQSECKFGGVSWIDMSMDLIPEDDD</sequence>
<dbReference type="AlphaFoldDB" id="G3BE40"/>
<evidence type="ECO:0000259" key="3">
    <source>
        <dbReference type="PROSITE" id="PS51186"/>
    </source>
</evidence>
<keyword evidence="2" id="KW-0012">Acyltransferase</keyword>
<gene>
    <name evidence="4" type="ORF">CANTEDRAFT_110459</name>
</gene>